<feature type="compositionally biased region" description="Basic and acidic residues" evidence="1">
    <location>
        <begin position="78"/>
        <end position="87"/>
    </location>
</feature>
<dbReference type="EMBL" id="GL378343">
    <property type="protein sequence ID" value="EFJ47680.1"/>
    <property type="molecule type" value="Genomic_DNA"/>
</dbReference>
<sequence>MAPSENATNDPQRPSLASLQKDEARPILLQAAKVAIHVRPISPVRSPVKYLPVDTSWGSQLDVSAPRDVNARHVLHMEVEQQRRSDPNRPGPGSKRAPRAIVDVVQVPSRGPIPPAPNPNAAAAAAISITVQPRAAPAPAAVTQMGNRPTPTIALPEAGKQSSTRQPLLSGHRHPAAAAAAAMGPASGSTQAPSRGPGRGFQPNITPAPSAYVRSNPLPHTAAPATTVIAVAAGSTEAAAAVVAPAVGAVAGPAAGLSPAHHRSGTGSRIAKGGGAALLAEILRTQLAAAAAPPLPPPLPAPANVLDGFKPGGHFFPGGPQISALGSRQSKAPPRALSGGPGDSRGEPSAAAAAAAAAAEVAWSWDDGPTLAAAAAAGIRDPGEEARRARRRHRKRVARIVVDHWKQFARQRLQAVAARRHLRRRLLTAAWVAWQAETASARARMRLAAVYDMKRSYLGLGRCVQAWSTAAKRLAQLRDLQERVTVDSAPPSRALQHRNMQQKT</sequence>
<name>D8TXQ5_VOLCA</name>
<dbReference type="InParanoid" id="D8TXQ5"/>
<dbReference type="GeneID" id="9615398"/>
<feature type="region of interest" description="Disordered" evidence="1">
    <location>
        <begin position="78"/>
        <end position="98"/>
    </location>
</feature>
<feature type="region of interest" description="Disordered" evidence="1">
    <location>
        <begin position="317"/>
        <end position="351"/>
    </location>
</feature>
<dbReference type="AlphaFoldDB" id="D8TXQ5"/>
<dbReference type="RefSeq" id="XP_002951151.1">
    <property type="nucleotide sequence ID" value="XM_002951105.1"/>
</dbReference>
<keyword evidence="3" id="KW-1185">Reference proteome</keyword>
<dbReference type="Proteomes" id="UP000001058">
    <property type="component" value="Unassembled WGS sequence"/>
</dbReference>
<evidence type="ECO:0000313" key="2">
    <source>
        <dbReference type="EMBL" id="EFJ47680.1"/>
    </source>
</evidence>
<organism evidence="3">
    <name type="scientific">Volvox carteri f. nagariensis</name>
    <dbReference type="NCBI Taxonomy" id="3068"/>
    <lineage>
        <taxon>Eukaryota</taxon>
        <taxon>Viridiplantae</taxon>
        <taxon>Chlorophyta</taxon>
        <taxon>core chlorophytes</taxon>
        <taxon>Chlorophyceae</taxon>
        <taxon>CS clade</taxon>
        <taxon>Chlamydomonadales</taxon>
        <taxon>Volvocaceae</taxon>
        <taxon>Volvox</taxon>
    </lineage>
</organism>
<protein>
    <submittedName>
        <fullName evidence="2">Uncharacterized protein</fullName>
    </submittedName>
</protein>
<reference evidence="2 3" key="1">
    <citation type="journal article" date="2010" name="Science">
        <title>Genomic analysis of organismal complexity in the multicellular green alga Volvox carteri.</title>
        <authorList>
            <person name="Prochnik S.E."/>
            <person name="Umen J."/>
            <person name="Nedelcu A.M."/>
            <person name="Hallmann A."/>
            <person name="Miller S.M."/>
            <person name="Nishii I."/>
            <person name="Ferris P."/>
            <person name="Kuo A."/>
            <person name="Mitros T."/>
            <person name="Fritz-Laylin L.K."/>
            <person name="Hellsten U."/>
            <person name="Chapman J."/>
            <person name="Simakov O."/>
            <person name="Rensing S.A."/>
            <person name="Terry A."/>
            <person name="Pangilinan J."/>
            <person name="Kapitonov V."/>
            <person name="Jurka J."/>
            <person name="Salamov A."/>
            <person name="Shapiro H."/>
            <person name="Schmutz J."/>
            <person name="Grimwood J."/>
            <person name="Lindquist E."/>
            <person name="Lucas S."/>
            <person name="Grigoriev I.V."/>
            <person name="Schmitt R."/>
            <person name="Kirk D."/>
            <person name="Rokhsar D.S."/>
        </authorList>
    </citation>
    <scope>NUCLEOTIDE SEQUENCE [LARGE SCALE GENOMIC DNA]</scope>
    <source>
        <strain evidence="3">f. Nagariensis / Eve</strain>
    </source>
</reference>
<dbReference type="STRING" id="3068.D8TXQ5"/>
<evidence type="ECO:0000313" key="3">
    <source>
        <dbReference type="Proteomes" id="UP000001058"/>
    </source>
</evidence>
<accession>D8TXQ5</accession>
<proteinExistence type="predicted"/>
<dbReference type="KEGG" id="vcn:VOLCADRAFT_91683"/>
<feature type="region of interest" description="Disordered" evidence="1">
    <location>
        <begin position="1"/>
        <end position="21"/>
    </location>
</feature>
<feature type="region of interest" description="Disordered" evidence="1">
    <location>
        <begin position="141"/>
        <end position="218"/>
    </location>
</feature>
<gene>
    <name evidence="2" type="ORF">VOLCADRAFT_91683</name>
</gene>
<feature type="compositionally biased region" description="Polar residues" evidence="1">
    <location>
        <begin position="1"/>
        <end position="18"/>
    </location>
</feature>
<evidence type="ECO:0000256" key="1">
    <source>
        <dbReference type="SAM" id="MobiDB-lite"/>
    </source>
</evidence>